<sequence length="131" mass="14781">MLGIWAISISLLGTVNGAEICYDRLGCFSDESPWSGTAERPIGGLPWSPEKINTRFLLYTKENQNSFQEISAKDAASLLSSNFKTSRKTRFIIHGFLEKGEESWLSNMCKVCVTARLFDLKSKIKIHIIYN</sequence>
<evidence type="ECO:0000256" key="9">
    <source>
        <dbReference type="ARBA" id="ARBA00023157"/>
    </source>
</evidence>
<feature type="chain" id="PRO_5043113813" description="Triacylglycerol lipase" evidence="12">
    <location>
        <begin position="18"/>
        <end position="131"/>
    </location>
</feature>
<proteinExistence type="inferred from homology"/>
<accession>A0AAV7QIB8</accession>
<evidence type="ECO:0000259" key="13">
    <source>
        <dbReference type="Pfam" id="PF00151"/>
    </source>
</evidence>
<keyword evidence="8 12" id="KW-0443">Lipid metabolism</keyword>
<evidence type="ECO:0000256" key="2">
    <source>
        <dbReference type="ARBA" id="ARBA00005189"/>
    </source>
</evidence>
<dbReference type="EC" id="3.1.1.3" evidence="4 12"/>
<dbReference type="InterPro" id="IPR013818">
    <property type="entry name" value="Lipase"/>
</dbReference>
<gene>
    <name evidence="14" type="ORF">NDU88_006579</name>
</gene>
<keyword evidence="6" id="KW-0378">Hydrolase</keyword>
<dbReference type="SUPFAM" id="SSF53474">
    <property type="entry name" value="alpha/beta-Hydrolases"/>
    <property type="match status" value="1"/>
</dbReference>
<comment type="pathway">
    <text evidence="2">Lipid metabolism.</text>
</comment>
<dbReference type="InterPro" id="IPR029058">
    <property type="entry name" value="AB_hydrolase_fold"/>
</dbReference>
<dbReference type="InterPro" id="IPR002331">
    <property type="entry name" value="Lipase_panc"/>
</dbReference>
<keyword evidence="7 12" id="KW-0442">Lipid degradation</keyword>
<keyword evidence="12" id="KW-0732">Signal</keyword>
<dbReference type="GO" id="GO:0004465">
    <property type="term" value="F:lipoprotein lipase activity"/>
    <property type="evidence" value="ECO:0007669"/>
    <property type="project" value="TreeGrafter"/>
</dbReference>
<evidence type="ECO:0000256" key="5">
    <source>
        <dbReference type="ARBA" id="ARBA00022525"/>
    </source>
</evidence>
<dbReference type="InterPro" id="IPR000734">
    <property type="entry name" value="TAG_lipase"/>
</dbReference>
<organism evidence="14 15">
    <name type="scientific">Pleurodeles waltl</name>
    <name type="common">Iberian ribbed newt</name>
    <dbReference type="NCBI Taxonomy" id="8319"/>
    <lineage>
        <taxon>Eukaryota</taxon>
        <taxon>Metazoa</taxon>
        <taxon>Chordata</taxon>
        <taxon>Craniata</taxon>
        <taxon>Vertebrata</taxon>
        <taxon>Euteleostomi</taxon>
        <taxon>Amphibia</taxon>
        <taxon>Batrachia</taxon>
        <taxon>Caudata</taxon>
        <taxon>Salamandroidea</taxon>
        <taxon>Salamandridae</taxon>
        <taxon>Pleurodelinae</taxon>
        <taxon>Pleurodeles</taxon>
    </lineage>
</organism>
<evidence type="ECO:0000313" key="15">
    <source>
        <dbReference type="Proteomes" id="UP001066276"/>
    </source>
</evidence>
<dbReference type="Gene3D" id="3.40.50.1820">
    <property type="entry name" value="alpha/beta hydrolase"/>
    <property type="match status" value="1"/>
</dbReference>
<dbReference type="GO" id="GO:0016042">
    <property type="term" value="P:lipid catabolic process"/>
    <property type="evidence" value="ECO:0007669"/>
    <property type="project" value="UniProtKB-KW"/>
</dbReference>
<comment type="caution">
    <text evidence="14">The sequence shown here is derived from an EMBL/GenBank/DDBJ whole genome shotgun (WGS) entry which is preliminary data.</text>
</comment>
<dbReference type="GO" id="GO:0005615">
    <property type="term" value="C:extracellular space"/>
    <property type="evidence" value="ECO:0007669"/>
    <property type="project" value="TreeGrafter"/>
</dbReference>
<evidence type="ECO:0000256" key="8">
    <source>
        <dbReference type="ARBA" id="ARBA00023098"/>
    </source>
</evidence>
<evidence type="ECO:0000256" key="4">
    <source>
        <dbReference type="ARBA" id="ARBA00013279"/>
    </source>
</evidence>
<keyword evidence="9 12" id="KW-1015">Disulfide bond</keyword>
<keyword evidence="5 12" id="KW-0964">Secreted</keyword>
<comment type="catalytic activity">
    <reaction evidence="10">
        <text>a triacylglycerol + H2O = a diacylglycerol + a fatty acid + H(+)</text>
        <dbReference type="Rhea" id="RHEA:12044"/>
        <dbReference type="ChEBI" id="CHEBI:15377"/>
        <dbReference type="ChEBI" id="CHEBI:15378"/>
        <dbReference type="ChEBI" id="CHEBI:17855"/>
        <dbReference type="ChEBI" id="CHEBI:18035"/>
        <dbReference type="ChEBI" id="CHEBI:28868"/>
        <dbReference type="EC" id="3.1.1.3"/>
    </reaction>
    <physiologicalReaction direction="left-to-right" evidence="10">
        <dbReference type="Rhea" id="RHEA:12045"/>
    </physiologicalReaction>
</comment>
<feature type="signal peptide" evidence="12">
    <location>
        <begin position="1"/>
        <end position="17"/>
    </location>
</feature>
<evidence type="ECO:0000256" key="12">
    <source>
        <dbReference type="RuleBase" id="RU362046"/>
    </source>
</evidence>
<feature type="domain" description="Lipase" evidence="13">
    <location>
        <begin position="19"/>
        <end position="113"/>
    </location>
</feature>
<evidence type="ECO:0000256" key="1">
    <source>
        <dbReference type="ARBA" id="ARBA00004613"/>
    </source>
</evidence>
<dbReference type="PRINTS" id="PR00821">
    <property type="entry name" value="TAGLIPASE"/>
</dbReference>
<dbReference type="EMBL" id="JANPWB010000010">
    <property type="protein sequence ID" value="KAJ1140221.1"/>
    <property type="molecule type" value="Genomic_DNA"/>
</dbReference>
<evidence type="ECO:0000256" key="10">
    <source>
        <dbReference type="ARBA" id="ARBA00023369"/>
    </source>
</evidence>
<protein>
    <recommendedName>
        <fullName evidence="4 12">Triacylglycerol lipase</fullName>
        <ecNumber evidence="4 12">3.1.1.3</ecNumber>
    </recommendedName>
    <alternativeName>
        <fullName evidence="12">Pancreatic lipase</fullName>
    </alternativeName>
</protein>
<dbReference type="PANTHER" id="PTHR11610:SF165">
    <property type="entry name" value="PANCREATIC LIPASE-RELATED PROTEIN 2"/>
    <property type="match status" value="1"/>
</dbReference>
<dbReference type="Pfam" id="PF00151">
    <property type="entry name" value="Lipase"/>
    <property type="match status" value="1"/>
</dbReference>
<dbReference type="PANTHER" id="PTHR11610">
    <property type="entry name" value="LIPASE"/>
    <property type="match status" value="1"/>
</dbReference>
<keyword evidence="15" id="KW-1185">Reference proteome</keyword>
<reference evidence="14" key="1">
    <citation type="journal article" date="2022" name="bioRxiv">
        <title>Sequencing and chromosome-scale assembly of the giantPleurodeles waltlgenome.</title>
        <authorList>
            <person name="Brown T."/>
            <person name="Elewa A."/>
            <person name="Iarovenko S."/>
            <person name="Subramanian E."/>
            <person name="Araus A.J."/>
            <person name="Petzold A."/>
            <person name="Susuki M."/>
            <person name="Suzuki K.-i.T."/>
            <person name="Hayashi T."/>
            <person name="Toyoda A."/>
            <person name="Oliveira C."/>
            <person name="Osipova E."/>
            <person name="Leigh N.D."/>
            <person name="Simon A."/>
            <person name="Yun M.H."/>
        </authorList>
    </citation>
    <scope>NUCLEOTIDE SEQUENCE</scope>
    <source>
        <strain evidence="14">20211129_DDA</strain>
        <tissue evidence="14">Liver</tissue>
    </source>
</reference>
<dbReference type="PRINTS" id="PR00823">
    <property type="entry name" value="PANCLIPASE"/>
</dbReference>
<evidence type="ECO:0000313" key="14">
    <source>
        <dbReference type="EMBL" id="KAJ1140221.1"/>
    </source>
</evidence>
<comment type="subcellular location">
    <subcellularLocation>
        <location evidence="1 12">Secreted</location>
    </subcellularLocation>
</comment>
<name>A0AAV7QIB8_PLEWA</name>
<dbReference type="Proteomes" id="UP001066276">
    <property type="component" value="Chromosome 6"/>
</dbReference>
<comment type="similarity">
    <text evidence="3 11">Belongs to the AB hydrolase superfamily. Lipase family.</text>
</comment>
<evidence type="ECO:0000256" key="11">
    <source>
        <dbReference type="RuleBase" id="RU004262"/>
    </source>
</evidence>
<evidence type="ECO:0000256" key="6">
    <source>
        <dbReference type="ARBA" id="ARBA00022801"/>
    </source>
</evidence>
<evidence type="ECO:0000256" key="7">
    <source>
        <dbReference type="ARBA" id="ARBA00022963"/>
    </source>
</evidence>
<dbReference type="AlphaFoldDB" id="A0AAV7QIB8"/>
<evidence type="ECO:0000256" key="3">
    <source>
        <dbReference type="ARBA" id="ARBA00010701"/>
    </source>
</evidence>